<dbReference type="RefSeq" id="XP_022133541.1">
    <property type="nucleotide sequence ID" value="XM_022277849.1"/>
</dbReference>
<evidence type="ECO:0000313" key="9">
    <source>
        <dbReference type="RefSeq" id="XP_022133541.1"/>
    </source>
</evidence>
<comment type="subcellular location">
    <subcellularLocation>
        <location evidence="1 6">Membrane</location>
        <topology evidence="1 6">Multi-pass membrane protein</topology>
    </subcellularLocation>
</comment>
<name>A0A6J1BVE2_MOMCH</name>
<organism evidence="8 9">
    <name type="scientific">Momordica charantia</name>
    <name type="common">Bitter gourd</name>
    <name type="synonym">Balsam pear</name>
    <dbReference type="NCBI Taxonomy" id="3673"/>
    <lineage>
        <taxon>Eukaryota</taxon>
        <taxon>Viridiplantae</taxon>
        <taxon>Streptophyta</taxon>
        <taxon>Embryophyta</taxon>
        <taxon>Tracheophyta</taxon>
        <taxon>Spermatophyta</taxon>
        <taxon>Magnoliopsida</taxon>
        <taxon>eudicotyledons</taxon>
        <taxon>Gunneridae</taxon>
        <taxon>Pentapetalae</taxon>
        <taxon>rosids</taxon>
        <taxon>fabids</taxon>
        <taxon>Cucurbitales</taxon>
        <taxon>Cucurbitaceae</taxon>
        <taxon>Momordiceae</taxon>
        <taxon>Momordica</taxon>
    </lineage>
</organism>
<keyword evidence="5 6" id="KW-0472">Membrane</keyword>
<sequence>MKNKLSGVLRKAKPYLAAIVLRFLAAALIVISKIAMNHGMSPFVYSLYRFFVAAIVVAPFALLFHRKRRPQMTWPIFAKILLLGSMEMEKVDIRRFSSQVKILGTVVAVGGAMIMTFFRGPNLRFPWTKLQDLHNNHHSNNSTSPSNTHQDSFKGVILVTISCLCSSLSCILQAVELKSYPMGLSVTVLVSLVGVVEGAVVASAMEWRNSCAWSLHFDFHLLCISSSLFLFSWFLF</sequence>
<dbReference type="OrthoDB" id="1728340at2759"/>
<dbReference type="KEGG" id="mcha:111006100"/>
<feature type="transmembrane region" description="Helical" evidence="6">
    <location>
        <begin position="100"/>
        <end position="118"/>
    </location>
</feature>
<dbReference type="PANTHER" id="PTHR31218">
    <property type="entry name" value="WAT1-RELATED PROTEIN"/>
    <property type="match status" value="1"/>
</dbReference>
<evidence type="ECO:0000259" key="7">
    <source>
        <dbReference type="Pfam" id="PF00892"/>
    </source>
</evidence>
<evidence type="ECO:0000256" key="4">
    <source>
        <dbReference type="ARBA" id="ARBA00022989"/>
    </source>
</evidence>
<evidence type="ECO:0000256" key="3">
    <source>
        <dbReference type="ARBA" id="ARBA00022692"/>
    </source>
</evidence>
<keyword evidence="3 6" id="KW-0812">Transmembrane</keyword>
<evidence type="ECO:0000256" key="1">
    <source>
        <dbReference type="ARBA" id="ARBA00004141"/>
    </source>
</evidence>
<feature type="transmembrane region" description="Helical" evidence="6">
    <location>
        <begin position="217"/>
        <end position="235"/>
    </location>
</feature>
<dbReference type="InterPro" id="IPR030184">
    <property type="entry name" value="WAT1-related"/>
</dbReference>
<comment type="similarity">
    <text evidence="2 6">Belongs to the drug/metabolite transporter (DMT) superfamily. Plant drug/metabolite exporter (P-DME) (TC 2.A.7.4) family.</text>
</comment>
<accession>A0A6J1BVE2</accession>
<feature type="transmembrane region" description="Helical" evidence="6">
    <location>
        <begin position="155"/>
        <end position="175"/>
    </location>
</feature>
<dbReference type="GeneID" id="111006100"/>
<reference evidence="9" key="1">
    <citation type="submission" date="2025-08" db="UniProtKB">
        <authorList>
            <consortium name="RefSeq"/>
        </authorList>
    </citation>
    <scope>IDENTIFICATION</scope>
    <source>
        <strain evidence="9">OHB3-1</strain>
    </source>
</reference>
<keyword evidence="8" id="KW-1185">Reference proteome</keyword>
<dbReference type="Pfam" id="PF00892">
    <property type="entry name" value="EamA"/>
    <property type="match status" value="1"/>
</dbReference>
<feature type="transmembrane region" description="Helical" evidence="6">
    <location>
        <begin position="182"/>
        <end position="205"/>
    </location>
</feature>
<feature type="transmembrane region" description="Helical" evidence="6">
    <location>
        <begin position="12"/>
        <end position="31"/>
    </location>
</feature>
<feature type="transmembrane region" description="Helical" evidence="6">
    <location>
        <begin position="43"/>
        <end position="64"/>
    </location>
</feature>
<evidence type="ECO:0000256" key="6">
    <source>
        <dbReference type="RuleBase" id="RU363077"/>
    </source>
</evidence>
<evidence type="ECO:0000313" key="8">
    <source>
        <dbReference type="Proteomes" id="UP000504603"/>
    </source>
</evidence>
<dbReference type="AlphaFoldDB" id="A0A6J1BVE2"/>
<dbReference type="GO" id="GO:0022857">
    <property type="term" value="F:transmembrane transporter activity"/>
    <property type="evidence" value="ECO:0007669"/>
    <property type="project" value="InterPro"/>
</dbReference>
<dbReference type="InterPro" id="IPR000620">
    <property type="entry name" value="EamA_dom"/>
</dbReference>
<dbReference type="GO" id="GO:0016020">
    <property type="term" value="C:membrane"/>
    <property type="evidence" value="ECO:0007669"/>
    <property type="project" value="UniProtKB-SubCell"/>
</dbReference>
<feature type="domain" description="EamA" evidence="7">
    <location>
        <begin position="15"/>
        <end position="84"/>
    </location>
</feature>
<keyword evidence="4 6" id="KW-1133">Transmembrane helix</keyword>
<evidence type="ECO:0000256" key="5">
    <source>
        <dbReference type="ARBA" id="ARBA00023136"/>
    </source>
</evidence>
<evidence type="ECO:0000256" key="2">
    <source>
        <dbReference type="ARBA" id="ARBA00007635"/>
    </source>
</evidence>
<dbReference type="Proteomes" id="UP000504603">
    <property type="component" value="Unplaced"/>
</dbReference>
<gene>
    <name evidence="9" type="primary">LOC111006100</name>
</gene>
<proteinExistence type="inferred from homology"/>
<protein>
    <recommendedName>
        <fullName evidence="6">WAT1-related protein</fullName>
    </recommendedName>
</protein>